<gene>
    <name evidence="2" type="ORF">FHS34_001206</name>
</gene>
<evidence type="ECO:0000313" key="2">
    <source>
        <dbReference type="EMBL" id="MBB5925752.1"/>
    </source>
</evidence>
<accession>A0A7W9PQW5</accession>
<protein>
    <submittedName>
        <fullName evidence="2">Uncharacterized protein</fullName>
    </submittedName>
</protein>
<keyword evidence="3" id="KW-1185">Reference proteome</keyword>
<feature type="compositionally biased region" description="Low complexity" evidence="1">
    <location>
        <begin position="10"/>
        <end position="19"/>
    </location>
</feature>
<sequence>MSDGSPAGPPGAATGPATRRTTRLPYRSRQGKETT</sequence>
<evidence type="ECO:0000256" key="1">
    <source>
        <dbReference type="SAM" id="MobiDB-lite"/>
    </source>
</evidence>
<feature type="region of interest" description="Disordered" evidence="1">
    <location>
        <begin position="1"/>
        <end position="35"/>
    </location>
</feature>
<dbReference type="AlphaFoldDB" id="A0A7W9PQW5"/>
<comment type="caution">
    <text evidence="2">The sequence shown here is derived from an EMBL/GenBank/DDBJ whole genome shotgun (WGS) entry which is preliminary data.</text>
</comment>
<evidence type="ECO:0000313" key="3">
    <source>
        <dbReference type="Proteomes" id="UP000585836"/>
    </source>
</evidence>
<dbReference type="Proteomes" id="UP000585836">
    <property type="component" value="Unassembled WGS sequence"/>
</dbReference>
<proteinExistence type="predicted"/>
<name>A0A7W9PQW5_9ACTN</name>
<reference evidence="2 3" key="1">
    <citation type="submission" date="2020-08" db="EMBL/GenBank/DDBJ databases">
        <title>Genomic Encyclopedia of Type Strains, Phase III (KMG-III): the genomes of soil and plant-associated and newly described type strains.</title>
        <authorList>
            <person name="Whitman W."/>
        </authorList>
    </citation>
    <scope>NUCLEOTIDE SEQUENCE [LARGE SCALE GENOMIC DNA]</scope>
    <source>
        <strain evidence="2 3">CECT 3313</strain>
    </source>
</reference>
<dbReference type="EMBL" id="JACHJK010000002">
    <property type="protein sequence ID" value="MBB5925752.1"/>
    <property type="molecule type" value="Genomic_DNA"/>
</dbReference>
<organism evidence="2 3">
    <name type="scientific">Streptomyces echinatus</name>
    <dbReference type="NCBI Taxonomy" id="67293"/>
    <lineage>
        <taxon>Bacteria</taxon>
        <taxon>Bacillati</taxon>
        <taxon>Actinomycetota</taxon>
        <taxon>Actinomycetes</taxon>
        <taxon>Kitasatosporales</taxon>
        <taxon>Streptomycetaceae</taxon>
        <taxon>Streptomyces</taxon>
    </lineage>
</organism>